<dbReference type="EMBL" id="CADCVU010000088">
    <property type="protein sequence ID" value="CAA9496389.1"/>
    <property type="molecule type" value="Genomic_DNA"/>
</dbReference>
<sequence>ASPFLGRRGGCPACCRRRRGAESPLLLDRAGRRLDGDPRAGRGGACGRPRPHLHHPRHLLRGPRHPRPGRARPRRRQRRGRRPRHRLARGPAHRAFLVRSCGRRATQCCGRGGAAALALPTGNRRALLGELSADRARQRGGRGPDGPGRGSPRRLPRLGAGADRLGRRDRRCLLRLLTRREDRVGRRARRCRVLAAAPRPALGERRPRGRRSVRHLPRRGGLEQRPAQGHGPRCERRRSIRDPGAQRQRRRDRAGRWM</sequence>
<name>A0A6J4SDD8_9ACTN</name>
<feature type="region of interest" description="Disordered" evidence="1">
    <location>
        <begin position="131"/>
        <end position="162"/>
    </location>
</feature>
<dbReference type="AlphaFoldDB" id="A0A6J4SDD8"/>
<protein>
    <submittedName>
        <fullName evidence="2">Uncharacterized protein</fullName>
    </submittedName>
</protein>
<reference evidence="2" key="1">
    <citation type="submission" date="2020-02" db="EMBL/GenBank/DDBJ databases">
        <authorList>
            <person name="Meier V. D."/>
        </authorList>
    </citation>
    <scope>NUCLEOTIDE SEQUENCE</scope>
    <source>
        <strain evidence="2">AVDCRST_MAG45</strain>
    </source>
</reference>
<feature type="compositionally biased region" description="Basic residues" evidence="1">
    <location>
        <begin position="207"/>
        <end position="218"/>
    </location>
</feature>
<feature type="compositionally biased region" description="Basic and acidic residues" evidence="1">
    <location>
        <begin position="29"/>
        <end position="40"/>
    </location>
</feature>
<feature type="region of interest" description="Disordered" evidence="1">
    <location>
        <begin position="26"/>
        <end position="91"/>
    </location>
</feature>
<organism evidence="2">
    <name type="scientific">uncultured Solirubrobacterales bacterium</name>
    <dbReference type="NCBI Taxonomy" id="768556"/>
    <lineage>
        <taxon>Bacteria</taxon>
        <taxon>Bacillati</taxon>
        <taxon>Actinomycetota</taxon>
        <taxon>Thermoleophilia</taxon>
        <taxon>Solirubrobacterales</taxon>
        <taxon>environmental samples</taxon>
    </lineage>
</organism>
<feature type="non-terminal residue" evidence="2">
    <location>
        <position position="258"/>
    </location>
</feature>
<feature type="region of interest" description="Disordered" evidence="1">
    <location>
        <begin position="199"/>
        <end position="258"/>
    </location>
</feature>
<feature type="compositionally biased region" description="Basic residues" evidence="1">
    <location>
        <begin position="247"/>
        <end position="258"/>
    </location>
</feature>
<proteinExistence type="predicted"/>
<evidence type="ECO:0000313" key="2">
    <source>
        <dbReference type="EMBL" id="CAA9496389.1"/>
    </source>
</evidence>
<feature type="non-terminal residue" evidence="2">
    <location>
        <position position="1"/>
    </location>
</feature>
<evidence type="ECO:0000256" key="1">
    <source>
        <dbReference type="SAM" id="MobiDB-lite"/>
    </source>
</evidence>
<accession>A0A6J4SDD8</accession>
<feature type="compositionally biased region" description="Basic residues" evidence="1">
    <location>
        <begin position="49"/>
        <end position="91"/>
    </location>
</feature>
<gene>
    <name evidence="2" type="ORF">AVDCRST_MAG45-1033</name>
</gene>